<accession>A0ACC2Q3Y0</accession>
<dbReference type="Proteomes" id="UP001231649">
    <property type="component" value="Chromosome 28"/>
</dbReference>
<organism evidence="1 2">
    <name type="scientific">Mythimna loreyi</name>
    <dbReference type="NCBI Taxonomy" id="667449"/>
    <lineage>
        <taxon>Eukaryota</taxon>
        <taxon>Metazoa</taxon>
        <taxon>Ecdysozoa</taxon>
        <taxon>Arthropoda</taxon>
        <taxon>Hexapoda</taxon>
        <taxon>Insecta</taxon>
        <taxon>Pterygota</taxon>
        <taxon>Neoptera</taxon>
        <taxon>Endopterygota</taxon>
        <taxon>Lepidoptera</taxon>
        <taxon>Glossata</taxon>
        <taxon>Ditrysia</taxon>
        <taxon>Noctuoidea</taxon>
        <taxon>Noctuidae</taxon>
        <taxon>Noctuinae</taxon>
        <taxon>Hadenini</taxon>
        <taxon>Mythimna</taxon>
    </lineage>
</organism>
<comment type="caution">
    <text evidence="1">The sequence shown here is derived from an EMBL/GenBank/DDBJ whole genome shotgun (WGS) entry which is preliminary data.</text>
</comment>
<proteinExistence type="predicted"/>
<dbReference type="EMBL" id="CM056804">
    <property type="protein sequence ID" value="KAJ8706352.1"/>
    <property type="molecule type" value="Genomic_DNA"/>
</dbReference>
<keyword evidence="2" id="KW-1185">Reference proteome</keyword>
<evidence type="ECO:0000313" key="2">
    <source>
        <dbReference type="Proteomes" id="UP001231649"/>
    </source>
</evidence>
<sequence length="395" mass="45317">MAGNIIALLCLVALCKAIDIDTLKLEQVLILSRHNVRTPLTAKLESYSSKVWPKWNASAGFLTEKGARLEGYMGKYIAEWLDSEDFIEGCPNEDEVLIYANTKRRTLDTAKAFAESAFQNCNLTVQHYENIEVFDPLFLPILHNTTEAFKNQVREEMENKLREMNLTEAYIELSKILNLRTSDICKKLYLCELHLRRDEIVLEDGEEPNVSGPLDIGNSIVDSFIMSYYEGMPTSEVAWGEIETDHQWNLISQICKENQNIRFNLTKGAKDIARPLVKYMFDIFKEGNPKFTLLVGHDSNMNSVIRAFDFKPFVLPEQFEPFPIGGKVVFQKWSDISGQYLKVEYVYPTTKQLRNGDRVTLLQPPKKVVLELNGCEISQSGYCPWTDFMKLNVYS</sequence>
<name>A0ACC2Q3Y0_9NEOP</name>
<evidence type="ECO:0000313" key="1">
    <source>
        <dbReference type="EMBL" id="KAJ8706352.1"/>
    </source>
</evidence>
<protein>
    <submittedName>
        <fullName evidence="1">Uncharacterized protein</fullName>
    </submittedName>
</protein>
<gene>
    <name evidence="1" type="ORF">PYW08_010978</name>
</gene>
<reference evidence="1" key="1">
    <citation type="submission" date="2023-03" db="EMBL/GenBank/DDBJ databases">
        <title>Chromosome-level genomes of two armyworms, Mythimna separata and Mythimna loreyi, provide insights into the biosynthesis and reception of sex pheromones.</title>
        <authorList>
            <person name="Zhao H."/>
        </authorList>
    </citation>
    <scope>NUCLEOTIDE SEQUENCE</scope>
    <source>
        <strain evidence="1">BeijingLab</strain>
    </source>
</reference>